<evidence type="ECO:0000256" key="3">
    <source>
        <dbReference type="ARBA" id="ARBA00012438"/>
    </source>
</evidence>
<keyword evidence="8 12" id="KW-1133">Transmembrane helix</keyword>
<evidence type="ECO:0000256" key="4">
    <source>
        <dbReference type="ARBA" id="ARBA00022553"/>
    </source>
</evidence>
<dbReference type="SMART" id="SM00388">
    <property type="entry name" value="HisKA"/>
    <property type="match status" value="1"/>
</dbReference>
<evidence type="ECO:0000256" key="11">
    <source>
        <dbReference type="SAM" id="MobiDB-lite"/>
    </source>
</evidence>
<evidence type="ECO:0000259" key="14">
    <source>
        <dbReference type="PROSITE" id="PS50885"/>
    </source>
</evidence>
<dbReference type="EMBL" id="JACHFJ010000003">
    <property type="protein sequence ID" value="MBB5372923.1"/>
    <property type="molecule type" value="Genomic_DNA"/>
</dbReference>
<keyword evidence="6 12" id="KW-0812">Transmembrane</keyword>
<dbReference type="CDD" id="cd00082">
    <property type="entry name" value="HisKA"/>
    <property type="match status" value="1"/>
</dbReference>
<dbReference type="Gene3D" id="6.10.340.10">
    <property type="match status" value="1"/>
</dbReference>
<evidence type="ECO:0000259" key="13">
    <source>
        <dbReference type="PROSITE" id="PS50109"/>
    </source>
</evidence>
<dbReference type="InterPro" id="IPR036890">
    <property type="entry name" value="HATPase_C_sf"/>
</dbReference>
<protein>
    <recommendedName>
        <fullName evidence="3">histidine kinase</fullName>
        <ecNumber evidence="3">2.7.13.3</ecNumber>
    </recommendedName>
</protein>
<dbReference type="Proteomes" id="UP000553706">
    <property type="component" value="Unassembled WGS sequence"/>
</dbReference>
<dbReference type="CDD" id="cd06225">
    <property type="entry name" value="HAMP"/>
    <property type="match status" value="1"/>
</dbReference>
<dbReference type="PANTHER" id="PTHR45436">
    <property type="entry name" value="SENSOR HISTIDINE KINASE YKOH"/>
    <property type="match status" value="1"/>
</dbReference>
<evidence type="ECO:0000256" key="10">
    <source>
        <dbReference type="ARBA" id="ARBA00023136"/>
    </source>
</evidence>
<evidence type="ECO:0000256" key="9">
    <source>
        <dbReference type="ARBA" id="ARBA00023012"/>
    </source>
</evidence>
<dbReference type="InterPro" id="IPR003660">
    <property type="entry name" value="HAMP_dom"/>
</dbReference>
<feature type="domain" description="HAMP" evidence="14">
    <location>
        <begin position="205"/>
        <end position="258"/>
    </location>
</feature>
<dbReference type="PROSITE" id="PS50885">
    <property type="entry name" value="HAMP"/>
    <property type="match status" value="1"/>
</dbReference>
<dbReference type="InterPro" id="IPR004358">
    <property type="entry name" value="Sig_transdc_His_kin-like_C"/>
</dbReference>
<accession>A0A840VAX4</accession>
<sequence length="482" mass="52084">MDASQPLPMDARRTPETPRTENGQGQRSQPLIRSAGIRFALSYGVVFALAAFVLAFSLWHSTADLLQRQVQNAIHDDITLLTEHDQVGGGASVVAALQDRLANSQNADAIYLLVDANGNRLAGNLDQWPAGLTKMDSWYQLPVRRGGDSSMALLRALQLPTGEKLLVGRDVRALIGLHDTLRDAMIGAASLILVLGLLSILLIRALFRGVIRDISATTRAIAQGDLSRRVPRSGKGDEFDELAGLINHMLDRITRLMDGVRQVSNAIAHDLRTPITRARARLEDAAAHASSPEAMQNAIERATQDLDGIVRVFEALLRIAEIDAGARRAAFLTVDLSPMLRDMDELYRAVAEERGLHLETGIIAPLPVFGDRDLVQQAVANLLDNALKFSPPGEVIRLSAVLNGAMVEIVVADRGPGIAEADRNRATERFFRAEIARHTEGSGLGLALVAAVAQLHNGTLELEDNGPGLRAVFSIPAQLSET</sequence>
<proteinExistence type="predicted"/>
<keyword evidence="7" id="KW-0418">Kinase</keyword>
<keyword evidence="16" id="KW-1185">Reference proteome</keyword>
<reference evidence="15 16" key="1">
    <citation type="submission" date="2020-08" db="EMBL/GenBank/DDBJ databases">
        <title>Genomic Encyclopedia of Type Strains, Phase IV (KMG-IV): sequencing the most valuable type-strain genomes for metagenomic binning, comparative biology and taxonomic classification.</title>
        <authorList>
            <person name="Goeker M."/>
        </authorList>
    </citation>
    <scope>NUCLEOTIDE SEQUENCE [LARGE SCALE GENOMIC DNA]</scope>
    <source>
        <strain evidence="15 16">DSM 27026</strain>
    </source>
</reference>
<feature type="compositionally biased region" description="Polar residues" evidence="11">
    <location>
        <begin position="20"/>
        <end position="29"/>
    </location>
</feature>
<feature type="compositionally biased region" description="Basic and acidic residues" evidence="11">
    <location>
        <begin position="10"/>
        <end position="19"/>
    </location>
</feature>
<feature type="transmembrane region" description="Helical" evidence="12">
    <location>
        <begin position="37"/>
        <end position="59"/>
    </location>
</feature>
<organism evidence="15 16">
    <name type="scientific">Acidocella aromatica</name>
    <dbReference type="NCBI Taxonomy" id="1303579"/>
    <lineage>
        <taxon>Bacteria</taxon>
        <taxon>Pseudomonadati</taxon>
        <taxon>Pseudomonadota</taxon>
        <taxon>Alphaproteobacteria</taxon>
        <taxon>Acetobacterales</taxon>
        <taxon>Acidocellaceae</taxon>
        <taxon>Acidocella</taxon>
    </lineage>
</organism>
<evidence type="ECO:0000313" key="16">
    <source>
        <dbReference type="Proteomes" id="UP000553706"/>
    </source>
</evidence>
<keyword evidence="4" id="KW-0597">Phosphoprotein</keyword>
<evidence type="ECO:0000256" key="1">
    <source>
        <dbReference type="ARBA" id="ARBA00000085"/>
    </source>
</evidence>
<evidence type="ECO:0000313" key="15">
    <source>
        <dbReference type="EMBL" id="MBB5372923.1"/>
    </source>
</evidence>
<dbReference type="PROSITE" id="PS50109">
    <property type="entry name" value="HIS_KIN"/>
    <property type="match status" value="1"/>
</dbReference>
<dbReference type="Pfam" id="PF00672">
    <property type="entry name" value="HAMP"/>
    <property type="match status" value="1"/>
</dbReference>
<evidence type="ECO:0000256" key="5">
    <source>
        <dbReference type="ARBA" id="ARBA00022679"/>
    </source>
</evidence>
<evidence type="ECO:0000256" key="12">
    <source>
        <dbReference type="SAM" id="Phobius"/>
    </source>
</evidence>
<keyword evidence="9" id="KW-0902">Two-component regulatory system</keyword>
<dbReference type="SUPFAM" id="SSF47384">
    <property type="entry name" value="Homodimeric domain of signal transducing histidine kinase"/>
    <property type="match status" value="1"/>
</dbReference>
<dbReference type="SMART" id="SM00387">
    <property type="entry name" value="HATPase_c"/>
    <property type="match status" value="1"/>
</dbReference>
<comment type="catalytic activity">
    <reaction evidence="1">
        <text>ATP + protein L-histidine = ADP + protein N-phospho-L-histidine.</text>
        <dbReference type="EC" id="2.7.13.3"/>
    </reaction>
</comment>
<feature type="transmembrane region" description="Helical" evidence="12">
    <location>
        <begin position="184"/>
        <end position="207"/>
    </location>
</feature>
<dbReference type="SUPFAM" id="SSF55874">
    <property type="entry name" value="ATPase domain of HSP90 chaperone/DNA topoisomerase II/histidine kinase"/>
    <property type="match status" value="1"/>
</dbReference>
<dbReference type="InterPro" id="IPR005467">
    <property type="entry name" value="His_kinase_dom"/>
</dbReference>
<keyword evidence="10 12" id="KW-0472">Membrane</keyword>
<dbReference type="InterPro" id="IPR003661">
    <property type="entry name" value="HisK_dim/P_dom"/>
</dbReference>
<evidence type="ECO:0000256" key="2">
    <source>
        <dbReference type="ARBA" id="ARBA00004370"/>
    </source>
</evidence>
<keyword evidence="5" id="KW-0808">Transferase</keyword>
<comment type="caution">
    <text evidence="15">The sequence shown here is derived from an EMBL/GenBank/DDBJ whole genome shotgun (WGS) entry which is preliminary data.</text>
</comment>
<feature type="region of interest" description="Disordered" evidence="11">
    <location>
        <begin position="1"/>
        <end position="29"/>
    </location>
</feature>
<dbReference type="CDD" id="cd00075">
    <property type="entry name" value="HATPase"/>
    <property type="match status" value="1"/>
</dbReference>
<dbReference type="InterPro" id="IPR050428">
    <property type="entry name" value="TCS_sensor_his_kinase"/>
</dbReference>
<dbReference type="Gene3D" id="1.10.287.130">
    <property type="match status" value="1"/>
</dbReference>
<dbReference type="AlphaFoldDB" id="A0A840VAX4"/>
<dbReference type="PRINTS" id="PR00344">
    <property type="entry name" value="BCTRLSENSOR"/>
</dbReference>
<evidence type="ECO:0000256" key="6">
    <source>
        <dbReference type="ARBA" id="ARBA00022692"/>
    </source>
</evidence>
<dbReference type="InterPro" id="IPR003594">
    <property type="entry name" value="HATPase_dom"/>
</dbReference>
<dbReference type="RefSeq" id="WP_246344090.1">
    <property type="nucleotide sequence ID" value="NZ_JACHFJ010000003.1"/>
</dbReference>
<dbReference type="SMART" id="SM00304">
    <property type="entry name" value="HAMP"/>
    <property type="match status" value="1"/>
</dbReference>
<name>A0A840VAX4_9PROT</name>
<dbReference type="SUPFAM" id="SSF158472">
    <property type="entry name" value="HAMP domain-like"/>
    <property type="match status" value="1"/>
</dbReference>
<dbReference type="Pfam" id="PF02518">
    <property type="entry name" value="HATPase_c"/>
    <property type="match status" value="1"/>
</dbReference>
<evidence type="ECO:0000256" key="7">
    <source>
        <dbReference type="ARBA" id="ARBA00022777"/>
    </source>
</evidence>
<dbReference type="EC" id="2.7.13.3" evidence="3"/>
<dbReference type="GO" id="GO:0000155">
    <property type="term" value="F:phosphorelay sensor kinase activity"/>
    <property type="evidence" value="ECO:0007669"/>
    <property type="project" value="InterPro"/>
</dbReference>
<dbReference type="InterPro" id="IPR036097">
    <property type="entry name" value="HisK_dim/P_sf"/>
</dbReference>
<dbReference type="GO" id="GO:0005886">
    <property type="term" value="C:plasma membrane"/>
    <property type="evidence" value="ECO:0007669"/>
    <property type="project" value="TreeGrafter"/>
</dbReference>
<feature type="domain" description="Histidine kinase" evidence="13">
    <location>
        <begin position="266"/>
        <end position="479"/>
    </location>
</feature>
<dbReference type="Gene3D" id="3.30.565.10">
    <property type="entry name" value="Histidine kinase-like ATPase, C-terminal domain"/>
    <property type="match status" value="1"/>
</dbReference>
<comment type="subcellular location">
    <subcellularLocation>
        <location evidence="2">Membrane</location>
    </subcellularLocation>
</comment>
<gene>
    <name evidence="15" type="ORF">HNP71_001174</name>
</gene>
<dbReference type="PANTHER" id="PTHR45436:SF8">
    <property type="entry name" value="HISTIDINE KINASE"/>
    <property type="match status" value="1"/>
</dbReference>
<evidence type="ECO:0000256" key="8">
    <source>
        <dbReference type="ARBA" id="ARBA00022989"/>
    </source>
</evidence>